<dbReference type="Proteomes" id="UP001183176">
    <property type="component" value="Unassembled WGS sequence"/>
</dbReference>
<keyword evidence="4 6" id="KW-1133">Transmembrane helix</keyword>
<keyword evidence="9" id="KW-1185">Reference proteome</keyword>
<keyword evidence="2" id="KW-1003">Cell membrane</keyword>
<name>A0ABU2JFD3_9ACTN</name>
<feature type="transmembrane region" description="Helical" evidence="6">
    <location>
        <begin position="218"/>
        <end position="242"/>
    </location>
</feature>
<proteinExistence type="predicted"/>
<sequence length="251" mass="25001">MIGGLLIAPGGWLALAAGLVLSGTRRPGREPAHRSTRQGHARNRLLTPRRLPFVAGTLAALALATLGGTVGLVAALPAGAGLAIVLRKVTVGSTPPDARSIAFVLDLVASSLSAGAPPDQAIAGVAVAVEQFGSPSHAAVVEPLQRVGRLLQLGTDPVQAWTALDAIAGYGPVTAAGRRCAHSGARLAGALSAAAQECRASQQGQAIARAERVGVLSLLPLGLCFLPAFVCIGVVPVVAGIAGDVLGGMPT</sequence>
<dbReference type="InterPro" id="IPR018076">
    <property type="entry name" value="T2SS_GspF_dom"/>
</dbReference>
<feature type="domain" description="Type II secretion system protein GspF" evidence="7">
    <location>
        <begin position="105"/>
        <end position="233"/>
    </location>
</feature>
<evidence type="ECO:0000256" key="5">
    <source>
        <dbReference type="ARBA" id="ARBA00023136"/>
    </source>
</evidence>
<dbReference type="EMBL" id="JAVREH010000037">
    <property type="protein sequence ID" value="MDT0263394.1"/>
    <property type="molecule type" value="Genomic_DNA"/>
</dbReference>
<evidence type="ECO:0000256" key="3">
    <source>
        <dbReference type="ARBA" id="ARBA00022692"/>
    </source>
</evidence>
<comment type="subcellular location">
    <subcellularLocation>
        <location evidence="1">Cell membrane</location>
        <topology evidence="1">Multi-pass membrane protein</topology>
    </subcellularLocation>
</comment>
<comment type="caution">
    <text evidence="8">The sequence shown here is derived from an EMBL/GenBank/DDBJ whole genome shotgun (WGS) entry which is preliminary data.</text>
</comment>
<feature type="transmembrane region" description="Helical" evidence="6">
    <location>
        <begin position="53"/>
        <end position="86"/>
    </location>
</feature>
<dbReference type="Pfam" id="PF00482">
    <property type="entry name" value="T2SSF"/>
    <property type="match status" value="1"/>
</dbReference>
<organism evidence="8 9">
    <name type="scientific">Jatrophihabitans lederbergiae</name>
    <dbReference type="NCBI Taxonomy" id="3075547"/>
    <lineage>
        <taxon>Bacteria</taxon>
        <taxon>Bacillati</taxon>
        <taxon>Actinomycetota</taxon>
        <taxon>Actinomycetes</taxon>
        <taxon>Jatrophihabitantales</taxon>
        <taxon>Jatrophihabitantaceae</taxon>
        <taxon>Jatrophihabitans</taxon>
    </lineage>
</organism>
<evidence type="ECO:0000256" key="1">
    <source>
        <dbReference type="ARBA" id="ARBA00004651"/>
    </source>
</evidence>
<dbReference type="RefSeq" id="WP_311424541.1">
    <property type="nucleotide sequence ID" value="NZ_JAVREH010000037.1"/>
</dbReference>
<evidence type="ECO:0000313" key="8">
    <source>
        <dbReference type="EMBL" id="MDT0263394.1"/>
    </source>
</evidence>
<dbReference type="PANTHER" id="PTHR35007">
    <property type="entry name" value="INTEGRAL MEMBRANE PROTEIN-RELATED"/>
    <property type="match status" value="1"/>
</dbReference>
<evidence type="ECO:0000259" key="7">
    <source>
        <dbReference type="Pfam" id="PF00482"/>
    </source>
</evidence>
<evidence type="ECO:0000256" key="4">
    <source>
        <dbReference type="ARBA" id="ARBA00022989"/>
    </source>
</evidence>
<evidence type="ECO:0000313" key="9">
    <source>
        <dbReference type="Proteomes" id="UP001183176"/>
    </source>
</evidence>
<keyword evidence="5 6" id="KW-0472">Membrane</keyword>
<dbReference type="PANTHER" id="PTHR35007:SF3">
    <property type="entry name" value="POSSIBLE CONSERVED ALANINE RICH MEMBRANE PROTEIN"/>
    <property type="match status" value="1"/>
</dbReference>
<gene>
    <name evidence="8" type="ORF">RM423_18590</name>
</gene>
<protein>
    <submittedName>
        <fullName evidence="8">Type II secretion system F family protein</fullName>
    </submittedName>
</protein>
<evidence type="ECO:0000256" key="2">
    <source>
        <dbReference type="ARBA" id="ARBA00022475"/>
    </source>
</evidence>
<accession>A0ABU2JFD3</accession>
<reference evidence="9" key="1">
    <citation type="submission" date="2023-07" db="EMBL/GenBank/DDBJ databases">
        <title>30 novel species of actinomycetes from the DSMZ collection.</title>
        <authorList>
            <person name="Nouioui I."/>
        </authorList>
    </citation>
    <scope>NUCLEOTIDE SEQUENCE [LARGE SCALE GENOMIC DNA]</scope>
    <source>
        <strain evidence="9">DSM 44399</strain>
    </source>
</reference>
<keyword evidence="3 6" id="KW-0812">Transmembrane</keyword>
<evidence type="ECO:0000256" key="6">
    <source>
        <dbReference type="SAM" id="Phobius"/>
    </source>
</evidence>